<dbReference type="CDD" id="cd01185">
    <property type="entry name" value="INTN1_C_like"/>
    <property type="match status" value="1"/>
</dbReference>
<dbReference type="OrthoDB" id="892893at2"/>
<keyword evidence="5" id="KW-1185">Reference proteome</keyword>
<dbReference type="GO" id="GO:0015074">
    <property type="term" value="P:DNA integration"/>
    <property type="evidence" value="ECO:0007669"/>
    <property type="project" value="InterPro"/>
</dbReference>
<dbReference type="Pfam" id="PF13102">
    <property type="entry name" value="Phage_int_SAM_5"/>
    <property type="match status" value="1"/>
</dbReference>
<dbReference type="GO" id="GO:0003677">
    <property type="term" value="F:DNA binding"/>
    <property type="evidence" value="ECO:0007669"/>
    <property type="project" value="UniProtKB-KW"/>
</dbReference>
<proteinExistence type="predicted"/>
<evidence type="ECO:0000256" key="2">
    <source>
        <dbReference type="ARBA" id="ARBA00023172"/>
    </source>
</evidence>
<dbReference type="Proteomes" id="UP000223749">
    <property type="component" value="Chromosome"/>
</dbReference>
<feature type="domain" description="Phage integrase SAM-like" evidence="3">
    <location>
        <begin position="116"/>
        <end position="218"/>
    </location>
</feature>
<organism evidence="4 5">
    <name type="scientific">Pedobacter ginsengisoli</name>
    <dbReference type="NCBI Taxonomy" id="363852"/>
    <lineage>
        <taxon>Bacteria</taxon>
        <taxon>Pseudomonadati</taxon>
        <taxon>Bacteroidota</taxon>
        <taxon>Sphingobacteriia</taxon>
        <taxon>Sphingobacteriales</taxon>
        <taxon>Sphingobacteriaceae</taxon>
        <taxon>Pedobacter</taxon>
    </lineage>
</organism>
<dbReference type="KEGG" id="pgs:CPT03_19020"/>
<evidence type="ECO:0000256" key="1">
    <source>
        <dbReference type="ARBA" id="ARBA00023125"/>
    </source>
</evidence>
<evidence type="ECO:0000259" key="3">
    <source>
        <dbReference type="Pfam" id="PF13102"/>
    </source>
</evidence>
<dbReference type="Gene3D" id="1.10.150.130">
    <property type="match status" value="1"/>
</dbReference>
<sequence length="421" mass="49602">MAEIKLNLREPNADKETPINVIVRYNNQRLVYSSGKRVLPKYWDVANQKARKMKDFPSAELLNSNLRLMTQAIHAEIETYLRGSDQRYPDPKQLKQLLDLRFDRTVKESKKTFFEFIDWFSYEYAPKKQIVTNNETSVTSVNTIKTYTTTLRLLKVFAKEIGDFDFKDIDMNWYFRFTDWCNSEKSYNPSTIGKHIKVIKCWLRKAEEEGLHDVTFYKHRDFRKPAYLSETVYLNREELKLLYELDLSKRVELDRIRDLFLVGAWTGLRFSDFNRLTEGHIQEGFIKIKTSKTSSLAVIPINKVVRCILSKYDNGLPCGYANQYMNRQIKVLCKMAKINSREEKVQFVNGRKEVSNVKKWQLISTHTARRSFATNLYGVVPNNTIMAITTHKTEAAFLRYLRKSNQEHAEILKLAMDRMQE</sequence>
<keyword evidence="2" id="KW-0233">DNA recombination</keyword>
<accession>A0A2D1U9W7</accession>
<dbReference type="InterPro" id="IPR025269">
    <property type="entry name" value="SAM-like_dom"/>
</dbReference>
<dbReference type="SUPFAM" id="SSF56349">
    <property type="entry name" value="DNA breaking-rejoining enzymes"/>
    <property type="match status" value="1"/>
</dbReference>
<dbReference type="GO" id="GO:0006310">
    <property type="term" value="P:DNA recombination"/>
    <property type="evidence" value="ECO:0007669"/>
    <property type="project" value="UniProtKB-KW"/>
</dbReference>
<gene>
    <name evidence="4" type="ORF">CPT03_19020</name>
</gene>
<dbReference type="RefSeq" id="WP_099440305.1">
    <property type="nucleotide sequence ID" value="NZ_CP024091.1"/>
</dbReference>
<name>A0A2D1U9W7_9SPHI</name>
<dbReference type="InterPro" id="IPR010998">
    <property type="entry name" value="Integrase_recombinase_N"/>
</dbReference>
<dbReference type="InterPro" id="IPR013762">
    <property type="entry name" value="Integrase-like_cat_sf"/>
</dbReference>
<dbReference type="EMBL" id="CP024091">
    <property type="protein sequence ID" value="ATP58403.1"/>
    <property type="molecule type" value="Genomic_DNA"/>
</dbReference>
<dbReference type="InterPro" id="IPR011010">
    <property type="entry name" value="DNA_brk_join_enz"/>
</dbReference>
<keyword evidence="1" id="KW-0238">DNA-binding</keyword>
<dbReference type="AlphaFoldDB" id="A0A2D1U9W7"/>
<dbReference type="Gene3D" id="1.10.443.10">
    <property type="entry name" value="Intergrase catalytic core"/>
    <property type="match status" value="1"/>
</dbReference>
<reference evidence="4 5" key="1">
    <citation type="submission" date="2017-10" db="EMBL/GenBank/DDBJ databases">
        <title>Whole genome of Pedobacter ginsengisoli T01R-27 isolated from tomato rhizosphere.</title>
        <authorList>
            <person name="Weon H.-Y."/>
            <person name="Lee S.A."/>
            <person name="Sang M.K."/>
            <person name="Song J."/>
        </authorList>
    </citation>
    <scope>NUCLEOTIDE SEQUENCE [LARGE SCALE GENOMIC DNA]</scope>
    <source>
        <strain evidence="4 5">T01R-27</strain>
    </source>
</reference>
<evidence type="ECO:0000313" key="5">
    <source>
        <dbReference type="Proteomes" id="UP000223749"/>
    </source>
</evidence>
<protein>
    <recommendedName>
        <fullName evidence="3">Phage integrase SAM-like domain-containing protein</fullName>
    </recommendedName>
</protein>
<evidence type="ECO:0000313" key="4">
    <source>
        <dbReference type="EMBL" id="ATP58403.1"/>
    </source>
</evidence>